<evidence type="ECO:0000313" key="9">
    <source>
        <dbReference type="EMBL" id="MBK1633319.1"/>
    </source>
</evidence>
<proteinExistence type="inferred from homology"/>
<dbReference type="InterPro" id="IPR018584">
    <property type="entry name" value="GT87"/>
</dbReference>
<reference evidence="9 10" key="1">
    <citation type="journal article" date="2020" name="Microorganisms">
        <title>Osmotic Adaptation and Compatible Solute Biosynthesis of Phototrophic Bacteria as Revealed from Genome Analyses.</title>
        <authorList>
            <person name="Imhoff J.F."/>
            <person name="Rahn T."/>
            <person name="Kunzel S."/>
            <person name="Keller A."/>
            <person name="Neulinger S.C."/>
        </authorList>
    </citation>
    <scope>NUCLEOTIDE SEQUENCE [LARGE SCALE GENOMIC DNA]</scope>
    <source>
        <strain evidence="9 10">DSM 6210</strain>
    </source>
</reference>
<evidence type="ECO:0000256" key="2">
    <source>
        <dbReference type="ARBA" id="ARBA00022475"/>
    </source>
</evidence>
<keyword evidence="4 8" id="KW-0812">Transmembrane</keyword>
<comment type="similarity">
    <text evidence="7">Belongs to the glycosyltransferase 87 family.</text>
</comment>
<feature type="transmembrane region" description="Helical" evidence="8">
    <location>
        <begin position="21"/>
        <end position="39"/>
    </location>
</feature>
<comment type="caution">
    <text evidence="9">The sequence shown here is derived from an EMBL/GenBank/DDBJ whole genome shotgun (WGS) entry which is preliminary data.</text>
</comment>
<feature type="transmembrane region" description="Helical" evidence="8">
    <location>
        <begin position="150"/>
        <end position="179"/>
    </location>
</feature>
<dbReference type="Proteomes" id="UP000748752">
    <property type="component" value="Unassembled WGS sequence"/>
</dbReference>
<keyword evidence="6 8" id="KW-0472">Membrane</keyword>
<evidence type="ECO:0000313" key="10">
    <source>
        <dbReference type="Proteomes" id="UP000748752"/>
    </source>
</evidence>
<evidence type="ECO:0000256" key="7">
    <source>
        <dbReference type="ARBA" id="ARBA00024033"/>
    </source>
</evidence>
<evidence type="ECO:0000256" key="1">
    <source>
        <dbReference type="ARBA" id="ARBA00004651"/>
    </source>
</evidence>
<protein>
    <recommendedName>
        <fullName evidence="11">DUF2029 domain-containing protein</fullName>
    </recommendedName>
</protein>
<feature type="transmembrane region" description="Helical" evidence="8">
    <location>
        <begin position="325"/>
        <end position="347"/>
    </location>
</feature>
<name>A0ABS1CMZ9_9GAMM</name>
<evidence type="ECO:0000256" key="4">
    <source>
        <dbReference type="ARBA" id="ARBA00022692"/>
    </source>
</evidence>
<keyword evidence="2" id="KW-1003">Cell membrane</keyword>
<feature type="transmembrane region" description="Helical" evidence="8">
    <location>
        <begin position="415"/>
        <end position="431"/>
    </location>
</feature>
<accession>A0ABS1CMZ9</accession>
<feature type="transmembrane region" description="Helical" evidence="8">
    <location>
        <begin position="443"/>
        <end position="462"/>
    </location>
</feature>
<keyword evidence="3" id="KW-0808">Transferase</keyword>
<feature type="transmembrane region" description="Helical" evidence="8">
    <location>
        <begin position="97"/>
        <end position="113"/>
    </location>
</feature>
<feature type="transmembrane region" description="Helical" evidence="8">
    <location>
        <begin position="245"/>
        <end position="267"/>
    </location>
</feature>
<evidence type="ECO:0008006" key="11">
    <source>
        <dbReference type="Google" id="ProtNLM"/>
    </source>
</evidence>
<gene>
    <name evidence="9" type="ORF">CKO31_21695</name>
</gene>
<feature type="transmembrane region" description="Helical" evidence="8">
    <location>
        <begin position="209"/>
        <end position="233"/>
    </location>
</feature>
<keyword evidence="10" id="KW-1185">Reference proteome</keyword>
<keyword evidence="5 8" id="KW-1133">Transmembrane helix</keyword>
<evidence type="ECO:0000256" key="5">
    <source>
        <dbReference type="ARBA" id="ARBA00022989"/>
    </source>
</evidence>
<sequence length="480" mass="50656">MRTPRISRPPAARRPGRLGRRLAVLAALGVFAAVAWLLPVRELDLAVYWRAAQQAFVAGVEPYTRPDDAGLPFTYPPTALFLLRPLAGLTLAEAADLVWAMNLALAVVVIVLLPRDLASAPVGAASLPRQAPPDAARAVAAQRLRTWGPLYIACFGGLYLTLHFQQVNLLLLLCLWGFWRVLRRPWPGGGWISLRSSTLRAFLPGLRGLGAGAALALGSVAKPHYGLLLLGAFGCPRVGRRPGPGLWLLLGAAIAGGLLLWLSLVLAPAGSWSTWWAQVPGTTSLTALPPGHSSIAAPWNRSIAGEAARWLVPNKFTTPVLASPALAGLITSALVLALGLATAWAVLGSVRRRARCCALGAGGADATAVDLELSLIAVWVFLAAPASWTHHLVMLLPAALVLLRDAVLDPRAGRLGRLAAGLVLAVLALTLDDLIPREVRTGSHAIMALMTFAVLGLWALLLERLLRHAAAARGAPGRAH</sequence>
<organism evidence="9 10">
    <name type="scientific">Thiohalocapsa halophila</name>
    <dbReference type="NCBI Taxonomy" id="69359"/>
    <lineage>
        <taxon>Bacteria</taxon>
        <taxon>Pseudomonadati</taxon>
        <taxon>Pseudomonadota</taxon>
        <taxon>Gammaproteobacteria</taxon>
        <taxon>Chromatiales</taxon>
        <taxon>Chromatiaceae</taxon>
        <taxon>Thiohalocapsa</taxon>
    </lineage>
</organism>
<comment type="subcellular location">
    <subcellularLocation>
        <location evidence="1">Cell membrane</location>
        <topology evidence="1">Multi-pass membrane protein</topology>
    </subcellularLocation>
</comment>
<evidence type="ECO:0000256" key="3">
    <source>
        <dbReference type="ARBA" id="ARBA00022679"/>
    </source>
</evidence>
<dbReference type="Pfam" id="PF09594">
    <property type="entry name" value="GT87"/>
    <property type="match status" value="1"/>
</dbReference>
<evidence type="ECO:0000256" key="6">
    <source>
        <dbReference type="ARBA" id="ARBA00023136"/>
    </source>
</evidence>
<dbReference type="EMBL" id="NRRV01000078">
    <property type="protein sequence ID" value="MBK1633319.1"/>
    <property type="molecule type" value="Genomic_DNA"/>
</dbReference>
<evidence type="ECO:0000256" key="8">
    <source>
        <dbReference type="SAM" id="Phobius"/>
    </source>
</evidence>